<organism evidence="1 2">
    <name type="scientific">Eleusine coracana subsp. coracana</name>
    <dbReference type="NCBI Taxonomy" id="191504"/>
    <lineage>
        <taxon>Eukaryota</taxon>
        <taxon>Viridiplantae</taxon>
        <taxon>Streptophyta</taxon>
        <taxon>Embryophyta</taxon>
        <taxon>Tracheophyta</taxon>
        <taxon>Spermatophyta</taxon>
        <taxon>Magnoliopsida</taxon>
        <taxon>Liliopsida</taxon>
        <taxon>Poales</taxon>
        <taxon>Poaceae</taxon>
        <taxon>PACMAD clade</taxon>
        <taxon>Chloridoideae</taxon>
        <taxon>Cynodonteae</taxon>
        <taxon>Eleusininae</taxon>
        <taxon>Eleusine</taxon>
    </lineage>
</organism>
<comment type="caution">
    <text evidence="1">The sequence shown here is derived from an EMBL/GenBank/DDBJ whole genome shotgun (WGS) entry which is preliminary data.</text>
</comment>
<dbReference type="Proteomes" id="UP001054889">
    <property type="component" value="Unassembled WGS sequence"/>
</dbReference>
<evidence type="ECO:0000313" key="2">
    <source>
        <dbReference type="Proteomes" id="UP001054889"/>
    </source>
</evidence>
<evidence type="ECO:0000313" key="1">
    <source>
        <dbReference type="EMBL" id="GJM91525.1"/>
    </source>
</evidence>
<protein>
    <submittedName>
        <fullName evidence="1">Uncharacterized protein</fullName>
    </submittedName>
</protein>
<gene>
    <name evidence="1" type="primary">ga07902</name>
    <name evidence="1" type="ORF">PR202_ga07902</name>
</gene>
<keyword evidence="2" id="KW-1185">Reference proteome</keyword>
<reference evidence="1" key="2">
    <citation type="submission" date="2021-12" db="EMBL/GenBank/DDBJ databases">
        <title>Resequencing data analysis of finger millet.</title>
        <authorList>
            <person name="Hatakeyama M."/>
            <person name="Aluri S."/>
            <person name="Balachadran M.T."/>
            <person name="Sivarajan S.R."/>
            <person name="Poveda L."/>
            <person name="Shimizu-Inatsugi R."/>
            <person name="Schlapbach R."/>
            <person name="Sreeman S.M."/>
            <person name="Shimizu K.K."/>
        </authorList>
    </citation>
    <scope>NUCLEOTIDE SEQUENCE</scope>
</reference>
<proteinExistence type="predicted"/>
<dbReference type="EMBL" id="BQKI01000003">
    <property type="protein sequence ID" value="GJM91525.1"/>
    <property type="molecule type" value="Genomic_DNA"/>
</dbReference>
<dbReference type="AlphaFoldDB" id="A0AAV5C0S9"/>
<accession>A0AAV5C0S9</accession>
<name>A0AAV5C0S9_ELECO</name>
<reference evidence="1" key="1">
    <citation type="journal article" date="2018" name="DNA Res.">
        <title>Multiple hybrid de novo genome assembly of finger millet, an orphan allotetraploid crop.</title>
        <authorList>
            <person name="Hatakeyama M."/>
            <person name="Aluri S."/>
            <person name="Balachadran M.T."/>
            <person name="Sivarajan S.R."/>
            <person name="Patrignani A."/>
            <person name="Gruter S."/>
            <person name="Poveda L."/>
            <person name="Shimizu-Inatsugi R."/>
            <person name="Baeten J."/>
            <person name="Francoijs K.J."/>
            <person name="Nataraja K.N."/>
            <person name="Reddy Y.A.N."/>
            <person name="Phadnis S."/>
            <person name="Ravikumar R.L."/>
            <person name="Schlapbach R."/>
            <person name="Sreeman S.M."/>
            <person name="Shimizu K.K."/>
        </authorList>
    </citation>
    <scope>NUCLEOTIDE SEQUENCE</scope>
</reference>
<sequence length="101" mass="11157">MPDTDGNDSINWSEDEIMDLTVEVEDDEVADHMDAHGFDLNMLPEEATGEAEIDLNTVPQDVPDPEGCLLELCKPFGTMDNTMVVSRVLRTSMLRFVAAKG</sequence>